<protein>
    <recommendedName>
        <fullName evidence="10">BTB/POZ domain-containing protein</fullName>
    </recommendedName>
</protein>
<dbReference type="Proteomes" id="UP001152484">
    <property type="component" value="Unassembled WGS sequence"/>
</dbReference>
<feature type="domain" description="NPH3" evidence="7">
    <location>
        <begin position="216"/>
        <end position="300"/>
    </location>
</feature>
<dbReference type="AlphaFoldDB" id="A0A9P1EJW0"/>
<dbReference type="InterPro" id="IPR000210">
    <property type="entry name" value="BTB/POZ_dom"/>
</dbReference>
<dbReference type="EMBL" id="CAMAPE010000054">
    <property type="protein sequence ID" value="CAH9111341.1"/>
    <property type="molecule type" value="Genomic_DNA"/>
</dbReference>
<feature type="region of interest" description="Disordered" evidence="5">
    <location>
        <begin position="453"/>
        <end position="479"/>
    </location>
</feature>
<feature type="coiled-coil region" evidence="4">
    <location>
        <begin position="343"/>
        <end position="370"/>
    </location>
</feature>
<feature type="region of interest" description="Disordered" evidence="5">
    <location>
        <begin position="19"/>
        <end position="50"/>
    </location>
</feature>
<evidence type="ECO:0000256" key="2">
    <source>
        <dbReference type="ARBA" id="ARBA00022786"/>
    </source>
</evidence>
<name>A0A9P1EJW0_CUSEU</name>
<dbReference type="OrthoDB" id="407106at2759"/>
<feature type="compositionally biased region" description="Basic and acidic residues" evidence="5">
    <location>
        <begin position="461"/>
        <end position="473"/>
    </location>
</feature>
<dbReference type="PROSITE" id="PS50097">
    <property type="entry name" value="BTB"/>
    <property type="match status" value="1"/>
</dbReference>
<feature type="compositionally biased region" description="Basic and acidic residues" evidence="5">
    <location>
        <begin position="392"/>
        <end position="402"/>
    </location>
</feature>
<evidence type="ECO:0000313" key="9">
    <source>
        <dbReference type="Proteomes" id="UP001152484"/>
    </source>
</evidence>
<feature type="compositionally biased region" description="Basic and acidic residues" evidence="5">
    <location>
        <begin position="371"/>
        <end position="381"/>
    </location>
</feature>
<dbReference type="InterPro" id="IPR027356">
    <property type="entry name" value="NPH3_dom"/>
</dbReference>
<evidence type="ECO:0000313" key="8">
    <source>
        <dbReference type="EMBL" id="CAH9111341.1"/>
    </source>
</evidence>
<comment type="similarity">
    <text evidence="3">Belongs to the NPH3 family.</text>
</comment>
<evidence type="ECO:0000256" key="4">
    <source>
        <dbReference type="SAM" id="Coils"/>
    </source>
</evidence>
<sequence length="479" mass="52840">MEAKLGFDGLGHVEIIFEEEEENEEDKSKNGSDLSSSTSISAHSPSSQLPPLSCIKSWCQRTGDETDVVIYVEDSCFQLHKAVLTSKSGYLKRHLNKSSELTLSPPLKITAETFTMMVEFFYGVELTLTPFNVVSLRTAAELLEITGGGEGLVQKSEKYFCHAVTVKPECTLIVLRSSLSLLPESETTARLASRSIEAFCVMDNGVTSCMDDVKELAPKDFIVILESMNRSFCSTHDLLYMLVDLYLKEHNGKMTDEEQLRICNNIDCSLLSPKLLMHAVQNPKMPLRFAVQAMFVQQLNTRSSIVSAAARPVYKTTNNNDNNNNSAMTLGAILERDAVFRQAADLKDAMDATSSRIQSLEKELNEMRELLKRQPIRKGERGSVSSGSFRLYSERKSGRGEKGGGVYSSSSSFRVVSGSSSSECSSQDGSPMVGKGYLPRRFIKGLISTFKVSKNPPTGTLDRKTGNAKDRPVMTKGTM</sequence>
<feature type="region of interest" description="Disordered" evidence="5">
    <location>
        <begin position="371"/>
        <end position="412"/>
    </location>
</feature>
<reference evidence="8" key="1">
    <citation type="submission" date="2022-07" db="EMBL/GenBank/DDBJ databases">
        <authorList>
            <person name="Macas J."/>
            <person name="Novak P."/>
            <person name="Neumann P."/>
        </authorList>
    </citation>
    <scope>NUCLEOTIDE SEQUENCE</scope>
</reference>
<evidence type="ECO:0008006" key="10">
    <source>
        <dbReference type="Google" id="ProtNLM"/>
    </source>
</evidence>
<dbReference type="PANTHER" id="PTHR32370">
    <property type="entry name" value="OS12G0117600 PROTEIN"/>
    <property type="match status" value="1"/>
</dbReference>
<dbReference type="SMART" id="SM00225">
    <property type="entry name" value="BTB"/>
    <property type="match status" value="1"/>
</dbReference>
<dbReference type="Pfam" id="PF03000">
    <property type="entry name" value="NPH3"/>
    <property type="match status" value="1"/>
</dbReference>
<evidence type="ECO:0000259" key="6">
    <source>
        <dbReference type="PROSITE" id="PS50097"/>
    </source>
</evidence>
<dbReference type="InterPro" id="IPR011333">
    <property type="entry name" value="SKP1/BTB/POZ_sf"/>
</dbReference>
<evidence type="ECO:0000256" key="5">
    <source>
        <dbReference type="SAM" id="MobiDB-lite"/>
    </source>
</evidence>
<organism evidence="8 9">
    <name type="scientific">Cuscuta europaea</name>
    <name type="common">European dodder</name>
    <dbReference type="NCBI Taxonomy" id="41803"/>
    <lineage>
        <taxon>Eukaryota</taxon>
        <taxon>Viridiplantae</taxon>
        <taxon>Streptophyta</taxon>
        <taxon>Embryophyta</taxon>
        <taxon>Tracheophyta</taxon>
        <taxon>Spermatophyta</taxon>
        <taxon>Magnoliopsida</taxon>
        <taxon>eudicotyledons</taxon>
        <taxon>Gunneridae</taxon>
        <taxon>Pentapetalae</taxon>
        <taxon>asterids</taxon>
        <taxon>lamiids</taxon>
        <taxon>Solanales</taxon>
        <taxon>Convolvulaceae</taxon>
        <taxon>Cuscuteae</taxon>
        <taxon>Cuscuta</taxon>
        <taxon>Cuscuta subgen. Cuscuta</taxon>
    </lineage>
</organism>
<comment type="caution">
    <text evidence="8">The sequence shown here is derived from an EMBL/GenBank/DDBJ whole genome shotgun (WGS) entry which is preliminary data.</text>
</comment>
<keyword evidence="9" id="KW-1185">Reference proteome</keyword>
<proteinExistence type="inferred from homology"/>
<evidence type="ECO:0000256" key="3">
    <source>
        <dbReference type="PROSITE-ProRule" id="PRU00982"/>
    </source>
</evidence>
<accession>A0A9P1EJW0</accession>
<dbReference type="Pfam" id="PF00651">
    <property type="entry name" value="BTB"/>
    <property type="match status" value="1"/>
</dbReference>
<comment type="pathway">
    <text evidence="1">Protein modification; protein ubiquitination.</text>
</comment>
<dbReference type="SUPFAM" id="SSF54695">
    <property type="entry name" value="POZ domain"/>
    <property type="match status" value="1"/>
</dbReference>
<keyword evidence="4" id="KW-0175">Coiled coil</keyword>
<dbReference type="Gene3D" id="3.30.710.10">
    <property type="entry name" value="Potassium Channel Kv1.1, Chain A"/>
    <property type="match status" value="1"/>
</dbReference>
<keyword evidence="2" id="KW-0833">Ubl conjugation pathway</keyword>
<feature type="domain" description="BTB" evidence="6">
    <location>
        <begin position="66"/>
        <end position="130"/>
    </location>
</feature>
<feature type="compositionally biased region" description="Low complexity" evidence="5">
    <location>
        <begin position="32"/>
        <end position="47"/>
    </location>
</feature>
<dbReference type="InterPro" id="IPR043454">
    <property type="entry name" value="NPH3/RPT2-like"/>
</dbReference>
<gene>
    <name evidence="8" type="ORF">CEURO_LOCUS19197</name>
</gene>
<dbReference type="PROSITE" id="PS51649">
    <property type="entry name" value="NPH3"/>
    <property type="match status" value="1"/>
</dbReference>
<evidence type="ECO:0000259" key="7">
    <source>
        <dbReference type="PROSITE" id="PS51649"/>
    </source>
</evidence>
<evidence type="ECO:0000256" key="1">
    <source>
        <dbReference type="ARBA" id="ARBA00004906"/>
    </source>
</evidence>